<name>A0AA88REL1_9ASTE</name>
<evidence type="ECO:0000313" key="3">
    <source>
        <dbReference type="Proteomes" id="UP001187471"/>
    </source>
</evidence>
<reference evidence="2" key="1">
    <citation type="submission" date="2022-12" db="EMBL/GenBank/DDBJ databases">
        <title>Draft genome assemblies for two species of Escallonia (Escalloniales).</title>
        <authorList>
            <person name="Chanderbali A."/>
            <person name="Dervinis C."/>
            <person name="Anghel I."/>
            <person name="Soltis D."/>
            <person name="Soltis P."/>
            <person name="Zapata F."/>
        </authorList>
    </citation>
    <scope>NUCLEOTIDE SEQUENCE</scope>
    <source>
        <strain evidence="2">UCBG92.1500</strain>
        <tissue evidence="2">Leaf</tissue>
    </source>
</reference>
<dbReference type="Pfam" id="PF03101">
    <property type="entry name" value="FAR1"/>
    <property type="match status" value="1"/>
</dbReference>
<keyword evidence="3" id="KW-1185">Reference proteome</keyword>
<gene>
    <name evidence="2" type="ORF">RJ640_002547</name>
</gene>
<dbReference type="AlphaFoldDB" id="A0AA88REL1"/>
<feature type="domain" description="FAR1" evidence="1">
    <location>
        <begin position="79"/>
        <end position="149"/>
    </location>
</feature>
<protein>
    <recommendedName>
        <fullName evidence="1">FAR1 domain-containing protein</fullName>
    </recommendedName>
</protein>
<comment type="caution">
    <text evidence="2">The sequence shown here is derived from an EMBL/GenBank/DDBJ whole genome shotgun (WGS) entry which is preliminary data.</text>
</comment>
<dbReference type="InterPro" id="IPR004330">
    <property type="entry name" value="FAR1_DNA_bnd_dom"/>
</dbReference>
<accession>A0AA88REL1</accession>
<organism evidence="2 3">
    <name type="scientific">Escallonia rubra</name>
    <dbReference type="NCBI Taxonomy" id="112253"/>
    <lineage>
        <taxon>Eukaryota</taxon>
        <taxon>Viridiplantae</taxon>
        <taxon>Streptophyta</taxon>
        <taxon>Embryophyta</taxon>
        <taxon>Tracheophyta</taxon>
        <taxon>Spermatophyta</taxon>
        <taxon>Magnoliopsida</taxon>
        <taxon>eudicotyledons</taxon>
        <taxon>Gunneridae</taxon>
        <taxon>Pentapetalae</taxon>
        <taxon>asterids</taxon>
        <taxon>campanulids</taxon>
        <taxon>Escalloniales</taxon>
        <taxon>Escalloniaceae</taxon>
        <taxon>Escallonia</taxon>
    </lineage>
</organism>
<evidence type="ECO:0000259" key="1">
    <source>
        <dbReference type="Pfam" id="PF03101"/>
    </source>
</evidence>
<evidence type="ECO:0000313" key="2">
    <source>
        <dbReference type="EMBL" id="KAK2980735.1"/>
    </source>
</evidence>
<dbReference type="Proteomes" id="UP001187471">
    <property type="component" value="Unassembled WGS sequence"/>
</dbReference>
<dbReference type="PANTHER" id="PTHR47718">
    <property type="entry name" value="OS01G0519700 PROTEIN"/>
    <property type="match status" value="1"/>
</dbReference>
<dbReference type="PANTHER" id="PTHR47718:SF7">
    <property type="entry name" value="PROTEIN FAR1-RELATED SEQUENCE"/>
    <property type="match status" value="1"/>
</dbReference>
<proteinExistence type="predicted"/>
<dbReference type="EMBL" id="JAVXUO010001598">
    <property type="protein sequence ID" value="KAK2980735.1"/>
    <property type="molecule type" value="Genomic_DNA"/>
</dbReference>
<sequence>MGSHSFQLIEEIDAVEGLTDFDILDTHVGDEPRVDDVYDLSQCDDEARMPRVIEDYENSDTDSQPIDGKTFNTLEAAYDFYNRYALLNGFGTRKHNAHKIRATGAIFRRQFVCNKEGFMKLDDKRPNVNDKRRRDLRIGCEAVMQVSLSRRLERGLSTSFKMFMTMLSLLLQQRYAEEDEDFKTMNSKAVLSSDHPIEARAGECYTRSVFEIFKKEWNASVSCSHITLSKETDVTRYRVGLITVDKEKWRTVHYYSSENVNATCSCAKWTIHARYKVGDVGDRMDEIGRHSTEKGVSFLTLWSVRAKFSKAIDNGRNCPSEIHEIDAWLSSFLEKQAARNNVEKLVGDKMVSQVGSSICVPQTESVQQISIRDPAAPIKTKGRPKVATRLKSSIELAKEEKKQRTCAYCHGKGHYRNAIMDICCLLRVDDLLNQECQGLTLH</sequence>